<name>A0A3G5A0D9_9VIRU</name>
<evidence type="ECO:0000313" key="1">
    <source>
        <dbReference type="EMBL" id="AYV80622.1"/>
    </source>
</evidence>
<dbReference type="EMBL" id="MK072245">
    <property type="protein sequence ID" value="AYV80622.1"/>
    <property type="molecule type" value="Genomic_DNA"/>
</dbReference>
<proteinExistence type="predicted"/>
<organism evidence="1">
    <name type="scientific">Harvfovirus sp</name>
    <dbReference type="NCBI Taxonomy" id="2487768"/>
    <lineage>
        <taxon>Viruses</taxon>
        <taxon>Varidnaviria</taxon>
        <taxon>Bamfordvirae</taxon>
        <taxon>Nucleocytoviricota</taxon>
        <taxon>Megaviricetes</taxon>
        <taxon>Imitervirales</taxon>
        <taxon>Mimiviridae</taxon>
        <taxon>Klosneuvirinae</taxon>
    </lineage>
</organism>
<gene>
    <name evidence="1" type="ORF">Harvfovirus3_67</name>
</gene>
<sequence length="146" mass="16878">MSGFFDVWVEAKAREECYQLENVGRIDRVLAELTARAAEMKDVVIGMKTVPQAFNFRLWFVGTKYGLSICNTGKKKYAETALLLSSSAINIEMDKSFYGMNLEYDAKIGYRRVCTWDNVDDLIKEILRVRDVCRKYPNNVREILLN</sequence>
<accession>A0A3G5A0D9</accession>
<protein>
    <submittedName>
        <fullName evidence="1">Uncharacterized protein</fullName>
    </submittedName>
</protein>
<reference evidence="1" key="1">
    <citation type="submission" date="2018-10" db="EMBL/GenBank/DDBJ databases">
        <title>Hidden diversity of soil giant viruses.</title>
        <authorList>
            <person name="Schulz F."/>
            <person name="Alteio L."/>
            <person name="Goudeau D."/>
            <person name="Ryan E.M."/>
            <person name="Malmstrom R.R."/>
            <person name="Blanchard J."/>
            <person name="Woyke T."/>
        </authorList>
    </citation>
    <scope>NUCLEOTIDE SEQUENCE</scope>
    <source>
        <strain evidence="1">HAV1</strain>
    </source>
</reference>